<evidence type="ECO:0000313" key="3">
    <source>
        <dbReference type="Proteomes" id="UP001303587"/>
    </source>
</evidence>
<evidence type="ECO:0000313" key="2">
    <source>
        <dbReference type="EMBL" id="WNY24544.1"/>
    </source>
</evidence>
<organism evidence="2 3">
    <name type="scientific">Methanolapillus millepedarum</name>
    <dbReference type="NCBI Taxonomy" id="3028296"/>
    <lineage>
        <taxon>Archaea</taxon>
        <taxon>Methanobacteriati</taxon>
        <taxon>Methanobacteriota</taxon>
        <taxon>Stenosarchaea group</taxon>
        <taxon>Methanomicrobia</taxon>
        <taxon>Methanosarcinales</taxon>
        <taxon>Methanosarcinaceae</taxon>
        <taxon>Methanolapillus</taxon>
    </lineage>
</organism>
<dbReference type="Proteomes" id="UP001303587">
    <property type="component" value="Chromosome"/>
</dbReference>
<keyword evidence="3" id="KW-1185">Reference proteome</keyword>
<reference evidence="2 3" key="1">
    <citation type="submission" date="2023-07" db="EMBL/GenBank/DDBJ databases">
        <title>Closed genoem sequence of Methanosarcinaceae archaeon Ac7.</title>
        <authorList>
            <person name="Poehlein A."/>
            <person name="Protasov E."/>
            <person name="Platt K."/>
            <person name="Reeh H."/>
            <person name="Daniel R."/>
            <person name="Brune A."/>
        </authorList>
    </citation>
    <scope>NUCLEOTIDE SEQUENCE [LARGE SCALE GENOMIC DNA]</scope>
    <source>
        <strain evidence="2 3">Ac7</strain>
    </source>
</reference>
<accession>A0AA96ZTH6</accession>
<gene>
    <name evidence="2" type="ORF">MsAc7_00660</name>
</gene>
<keyword evidence="1" id="KW-1133">Transmembrane helix</keyword>
<keyword evidence="1" id="KW-0812">Transmembrane</keyword>
<dbReference type="AlphaFoldDB" id="A0AA96ZTH6"/>
<keyword evidence="1" id="KW-0472">Membrane</keyword>
<proteinExistence type="predicted"/>
<sequence length="71" mass="8312">MTPFQYYFILWVYICVNSMLSVQLLGICICYSVIITVVTVIVVYRSNQVIFIILVSFYHGYENAIPRDFAF</sequence>
<protein>
    <submittedName>
        <fullName evidence="2">Uncharacterized protein</fullName>
    </submittedName>
</protein>
<evidence type="ECO:0000256" key="1">
    <source>
        <dbReference type="SAM" id="Phobius"/>
    </source>
</evidence>
<name>A0AA96ZTH6_9EURY</name>
<dbReference type="EMBL" id="CP131060">
    <property type="protein sequence ID" value="WNY24544.1"/>
    <property type="molecule type" value="Genomic_DNA"/>
</dbReference>
<feature type="transmembrane region" description="Helical" evidence="1">
    <location>
        <begin position="20"/>
        <end position="44"/>
    </location>
</feature>